<comment type="subcellular location">
    <subcellularLocation>
        <location evidence="1">Cytoplasm</location>
    </subcellularLocation>
</comment>
<dbReference type="Proteomes" id="UP000002320">
    <property type="component" value="Unassembled WGS sequence"/>
</dbReference>
<feature type="compositionally biased region" description="Polar residues" evidence="6">
    <location>
        <begin position="1"/>
        <end position="10"/>
    </location>
</feature>
<evidence type="ECO:0000256" key="2">
    <source>
        <dbReference type="ARBA" id="ARBA00022490"/>
    </source>
</evidence>
<dbReference type="VEuPathDB" id="VectorBase:CPIJ000678"/>
<keyword evidence="5" id="KW-0175">Coiled coil</keyword>
<feature type="region of interest" description="Disordered" evidence="6">
    <location>
        <begin position="1086"/>
        <end position="1113"/>
    </location>
</feature>
<dbReference type="InterPro" id="IPR036322">
    <property type="entry name" value="WD40_repeat_dom_sf"/>
</dbReference>
<reference evidence="7" key="1">
    <citation type="submission" date="2020-05" db="UniProtKB">
        <authorList>
            <consortium name="EnsemblMetazoa"/>
        </authorList>
    </citation>
    <scope>IDENTIFICATION</scope>
    <source>
        <strain evidence="7">JHB</strain>
    </source>
</reference>
<dbReference type="GO" id="GO:0045504">
    <property type="term" value="F:dynein heavy chain binding"/>
    <property type="evidence" value="ECO:0007669"/>
    <property type="project" value="TreeGrafter"/>
</dbReference>
<evidence type="ECO:0000256" key="3">
    <source>
        <dbReference type="ARBA" id="ARBA00022574"/>
    </source>
</evidence>
<dbReference type="InterPro" id="IPR015943">
    <property type="entry name" value="WD40/YVTN_repeat-like_dom_sf"/>
</dbReference>
<dbReference type="FunCoup" id="A0A1S4J151">
    <property type="interactions" value="12"/>
</dbReference>
<dbReference type="SUPFAM" id="SSF50978">
    <property type="entry name" value="WD40 repeat-like"/>
    <property type="match status" value="1"/>
</dbReference>
<evidence type="ECO:0000256" key="6">
    <source>
        <dbReference type="SAM" id="MobiDB-lite"/>
    </source>
</evidence>
<evidence type="ECO:0000256" key="4">
    <source>
        <dbReference type="ARBA" id="ARBA00022737"/>
    </source>
</evidence>
<dbReference type="PANTHER" id="PTHR12442">
    <property type="entry name" value="DYNEIN INTERMEDIATE CHAIN"/>
    <property type="match status" value="1"/>
</dbReference>
<dbReference type="GO" id="GO:0036159">
    <property type="term" value="P:inner dynein arm assembly"/>
    <property type="evidence" value="ECO:0007669"/>
    <property type="project" value="TreeGrafter"/>
</dbReference>
<keyword evidence="8" id="KW-1185">Reference proteome</keyword>
<dbReference type="Gene3D" id="2.130.10.10">
    <property type="entry name" value="YVTN repeat-like/Quinoprotein amine dehydrogenase"/>
    <property type="match status" value="2"/>
</dbReference>
<accession>A0A1S4J151</accession>
<feature type="compositionally biased region" description="Basic and acidic residues" evidence="6">
    <location>
        <begin position="17"/>
        <end position="29"/>
    </location>
</feature>
<dbReference type="AlphaFoldDB" id="A0A1S4J151"/>
<keyword evidence="3" id="KW-0853">WD repeat</keyword>
<proteinExistence type="predicted"/>
<dbReference type="EnsemblMetazoa" id="CPIJ000678-RA">
    <property type="protein sequence ID" value="CPIJ000678-PA"/>
    <property type="gene ID" value="CPIJ000678"/>
</dbReference>
<evidence type="ECO:0000256" key="5">
    <source>
        <dbReference type="SAM" id="Coils"/>
    </source>
</evidence>
<dbReference type="InterPro" id="IPR050687">
    <property type="entry name" value="Dynein_IC"/>
</dbReference>
<feature type="coiled-coil region" evidence="5">
    <location>
        <begin position="844"/>
        <end position="877"/>
    </location>
</feature>
<evidence type="ECO:0000256" key="1">
    <source>
        <dbReference type="ARBA" id="ARBA00004496"/>
    </source>
</evidence>
<keyword evidence="4" id="KW-0677">Repeat</keyword>
<dbReference type="InParanoid" id="A0A1S4J151"/>
<name>A0A1S4J151_CULQU</name>
<dbReference type="OrthoDB" id="6619788at2759"/>
<dbReference type="GO" id="GO:0060294">
    <property type="term" value="P:cilium movement involved in cell motility"/>
    <property type="evidence" value="ECO:0007669"/>
    <property type="project" value="TreeGrafter"/>
</dbReference>
<dbReference type="VEuPathDB" id="VectorBase:CQUJHB011654"/>
<evidence type="ECO:0000313" key="8">
    <source>
        <dbReference type="Proteomes" id="UP000002320"/>
    </source>
</evidence>
<dbReference type="InterPro" id="IPR001680">
    <property type="entry name" value="WD40_rpt"/>
</dbReference>
<feature type="region of interest" description="Disordered" evidence="6">
    <location>
        <begin position="1"/>
        <end position="35"/>
    </location>
</feature>
<dbReference type="PANTHER" id="PTHR12442:SF5">
    <property type="entry name" value="DYNEIN AXONEMAL INTERMEDIATE CHAIN 3"/>
    <property type="match status" value="1"/>
</dbReference>
<dbReference type="SMART" id="SM00320">
    <property type="entry name" value="WD40"/>
    <property type="match status" value="4"/>
</dbReference>
<dbReference type="GO" id="GO:0036156">
    <property type="term" value="C:inner dynein arm"/>
    <property type="evidence" value="ECO:0007669"/>
    <property type="project" value="TreeGrafter"/>
</dbReference>
<sequence>MSHVSQMSHLKSTSGFDDGKSDKSDRSEDNLEFDSSEDEEISIIFGFKEDEARQRLTSFPKSTRLVISPDLQAEIGMEIGHTISAEHPWKQIKKEVLEDHLPGKNKEQQQLKEKLKDLDAGKLILVGYSPELSTEDDVFLVFIDDRETKEASEIIRRIELLERHKARGILKKRPRKWKDHGSHRKVQMFIPVKRTNVVNLETQNIFPVKRCSYNFIHRFVDDARDGYVELIRGKTRFDNIQRKLVDFGIQTGPPKIHQYQQTDPTFPTNAWSQYLYEITDEEREVANKNAAATGTGDENQKPQANSYVQELFNTLQFNQVDMYKNDYPFISKKKIHKYQTPIVEECLCFADRAKCGNRYVAAMDWHPQYSGIFVASYAFQTFCTVVNLEEKETHPVDPVNRIIFEKCPVLMWGFDETLTQKLELRTNREVTALSFCPFDGDLLLGGLASGQIIIWDLKGQIERVERVEDITPEQMRYRQEIRNLMGWSKNEEIDRAVEPVAISALDKSPRRPITAIKWLPRNYYCATTGQIRAHADKLHRFVMTASIDGSICFWDMDFTVPAVKKATQTSKTVNDGEESSYQRLDNVFYPIFRIKCETPITSVSVDEALYQFIPLKTDYKRAEIGTRIEHRVEPIQVDYRMKVVIGSLMGEIIQGEWEGHDFDQGATTNEETMKSKEKFAAIHDGPILLIERNPFCGDIFLSVGGNILALWSETCMDSAIFWRKRKSRVTAGRWSQDRPSVFFIADSNGDLEIWDTSVRIDAPCLITSLGGHILTYLSQHKLSGPRKYLAVADYNGSIRVLTIPTCFSEPVANERKKFRKFIQHELSRKESQEAWVRSYYEAHKDTIETQLRAQREAKELAERMEVEQKEHAEFMKRQAAEEAKKRALRDSEKRVDLSKRLDARWKQKSFRRLLHSMMAKRNISPDQLAKQMRPEKERRKYNEEKRGAIAEDLARVNEDYEEVKTQLIPVEKVIVTRAELLKERMGKYKDEILDYERVEAEAREVLRNFQLPPVASFTDILIKGRYRREAINRDLGANLEHLASYEQKKLQRRLAANEARGDTESTASITSPDALQRARSVTFIDDIPEEIRRQMSEEQELESPRKNTPEPDE</sequence>
<protein>
    <submittedName>
        <fullName evidence="7">Uncharacterized protein</fullName>
    </submittedName>
</protein>
<organism evidence="7 8">
    <name type="scientific">Culex quinquefasciatus</name>
    <name type="common">Southern house mosquito</name>
    <name type="synonym">Culex pungens</name>
    <dbReference type="NCBI Taxonomy" id="7176"/>
    <lineage>
        <taxon>Eukaryota</taxon>
        <taxon>Metazoa</taxon>
        <taxon>Ecdysozoa</taxon>
        <taxon>Arthropoda</taxon>
        <taxon>Hexapoda</taxon>
        <taxon>Insecta</taxon>
        <taxon>Pterygota</taxon>
        <taxon>Neoptera</taxon>
        <taxon>Endopterygota</taxon>
        <taxon>Diptera</taxon>
        <taxon>Nematocera</taxon>
        <taxon>Culicoidea</taxon>
        <taxon>Culicidae</taxon>
        <taxon>Culicinae</taxon>
        <taxon>Culicini</taxon>
        <taxon>Culex</taxon>
        <taxon>Culex</taxon>
    </lineage>
</organism>
<dbReference type="GO" id="GO:0045503">
    <property type="term" value="F:dynein light chain binding"/>
    <property type="evidence" value="ECO:0007669"/>
    <property type="project" value="TreeGrafter"/>
</dbReference>
<keyword evidence="2" id="KW-0963">Cytoplasm</keyword>
<feature type="compositionally biased region" description="Basic and acidic residues" evidence="6">
    <location>
        <begin position="1089"/>
        <end position="1113"/>
    </location>
</feature>
<evidence type="ECO:0000313" key="7">
    <source>
        <dbReference type="EnsemblMetazoa" id="CPIJ000678-PA"/>
    </source>
</evidence>